<evidence type="ECO:0000313" key="7">
    <source>
        <dbReference type="Proteomes" id="UP000215199"/>
    </source>
</evidence>
<evidence type="ECO:0000256" key="2">
    <source>
        <dbReference type="ARBA" id="ARBA00022676"/>
    </source>
</evidence>
<feature type="domain" description="Erythromycin biosynthesis protein CIII-like N-terminal" evidence="5">
    <location>
        <begin position="22"/>
        <end position="228"/>
    </location>
</feature>
<protein>
    <submittedName>
        <fullName evidence="6">Uncharacterized protein</fullName>
    </submittedName>
</protein>
<keyword evidence="2" id="KW-0328">Glycosyltransferase</keyword>
<feature type="domain" description="Erythromycin biosynthesis protein CIII-like C-terminal" evidence="4">
    <location>
        <begin position="244"/>
        <end position="386"/>
    </location>
</feature>
<dbReference type="EMBL" id="NMUL01000007">
    <property type="protein sequence ID" value="OXM69793.1"/>
    <property type="molecule type" value="Genomic_DNA"/>
</dbReference>
<keyword evidence="7" id="KW-1185">Reference proteome</keyword>
<dbReference type="OrthoDB" id="5488434at2"/>
<dbReference type="Pfam" id="PF21036">
    <property type="entry name" value="EryCIII-like_N"/>
    <property type="match status" value="1"/>
</dbReference>
<evidence type="ECO:0000256" key="3">
    <source>
        <dbReference type="ARBA" id="ARBA00022679"/>
    </source>
</evidence>
<dbReference type="SUPFAM" id="SSF53756">
    <property type="entry name" value="UDP-Glycosyltransferase/glycogen phosphorylase"/>
    <property type="match status" value="1"/>
</dbReference>
<comment type="caution">
    <text evidence="6">The sequence shown here is derived from an EMBL/GenBank/DDBJ whole genome shotgun (WGS) entry which is preliminary data.</text>
</comment>
<dbReference type="CDD" id="cd03784">
    <property type="entry name" value="GT1_Gtf-like"/>
    <property type="match status" value="1"/>
</dbReference>
<gene>
    <name evidence="6" type="ORF">CF165_09855</name>
</gene>
<dbReference type="InterPro" id="IPR048284">
    <property type="entry name" value="EryCIII-like_N"/>
</dbReference>
<dbReference type="PANTHER" id="PTHR48050">
    <property type="entry name" value="STEROL 3-BETA-GLUCOSYLTRANSFERASE"/>
    <property type="match status" value="1"/>
</dbReference>
<dbReference type="InterPro" id="IPR002213">
    <property type="entry name" value="UDP_glucos_trans"/>
</dbReference>
<keyword evidence="3" id="KW-0808">Transferase</keyword>
<dbReference type="GO" id="GO:0017000">
    <property type="term" value="P:antibiotic biosynthetic process"/>
    <property type="evidence" value="ECO:0007669"/>
    <property type="project" value="UniProtKB-ARBA"/>
</dbReference>
<comment type="similarity">
    <text evidence="1">Belongs to the glycosyltransferase 28 family.</text>
</comment>
<evidence type="ECO:0000259" key="4">
    <source>
        <dbReference type="Pfam" id="PF06722"/>
    </source>
</evidence>
<accession>A0A229TF80</accession>
<dbReference type="RefSeq" id="WP_093947116.1">
    <property type="nucleotide sequence ID" value="NZ_NMUL01000007.1"/>
</dbReference>
<proteinExistence type="inferred from homology"/>
<evidence type="ECO:0000259" key="5">
    <source>
        <dbReference type="Pfam" id="PF21036"/>
    </source>
</evidence>
<dbReference type="Pfam" id="PF06722">
    <property type="entry name" value="EryCIII-like_C"/>
    <property type="match status" value="1"/>
</dbReference>
<dbReference type="PANTHER" id="PTHR48050:SF13">
    <property type="entry name" value="STEROL 3-BETA-GLUCOSYLTRANSFERASE UGT80A2"/>
    <property type="match status" value="1"/>
</dbReference>
<organism evidence="6 7">
    <name type="scientific">Amycolatopsis vastitatis</name>
    <dbReference type="NCBI Taxonomy" id="1905142"/>
    <lineage>
        <taxon>Bacteria</taxon>
        <taxon>Bacillati</taxon>
        <taxon>Actinomycetota</taxon>
        <taxon>Actinomycetes</taxon>
        <taxon>Pseudonocardiales</taxon>
        <taxon>Pseudonocardiaceae</taxon>
        <taxon>Amycolatopsis</taxon>
    </lineage>
</organism>
<dbReference type="InterPro" id="IPR010610">
    <property type="entry name" value="EryCIII-like_C"/>
</dbReference>
<dbReference type="Gene3D" id="3.40.50.2000">
    <property type="entry name" value="Glycogen Phosphorylase B"/>
    <property type="match status" value="2"/>
</dbReference>
<dbReference type="Proteomes" id="UP000215199">
    <property type="component" value="Unassembled WGS sequence"/>
</dbReference>
<dbReference type="GO" id="GO:0008194">
    <property type="term" value="F:UDP-glycosyltransferase activity"/>
    <property type="evidence" value="ECO:0007669"/>
    <property type="project" value="InterPro"/>
</dbReference>
<dbReference type="InterPro" id="IPR050426">
    <property type="entry name" value="Glycosyltransferase_28"/>
</dbReference>
<evidence type="ECO:0000313" key="6">
    <source>
        <dbReference type="EMBL" id="OXM69793.1"/>
    </source>
</evidence>
<dbReference type="AlphaFoldDB" id="A0A229TF80"/>
<evidence type="ECO:0000256" key="1">
    <source>
        <dbReference type="ARBA" id="ARBA00006962"/>
    </source>
</evidence>
<name>A0A229TF80_9PSEU</name>
<dbReference type="GO" id="GO:0016758">
    <property type="term" value="F:hexosyltransferase activity"/>
    <property type="evidence" value="ECO:0007669"/>
    <property type="project" value="UniProtKB-ARBA"/>
</dbReference>
<reference evidence="7" key="1">
    <citation type="submission" date="2017-07" db="EMBL/GenBank/DDBJ databases">
        <title>Comparative genome mining reveals phylogenetic distribution patterns of secondary metabolites in Amycolatopsis.</title>
        <authorList>
            <person name="Adamek M."/>
            <person name="Alanjary M."/>
            <person name="Sales-Ortells H."/>
            <person name="Goodfellow M."/>
            <person name="Bull A.T."/>
            <person name="Kalinowski J."/>
            <person name="Ziemert N."/>
        </authorList>
    </citation>
    <scope>NUCLEOTIDE SEQUENCE [LARGE SCALE GENOMIC DNA]</scope>
    <source>
        <strain evidence="7">H5</strain>
    </source>
</reference>
<sequence>MRVLICTWGHASHLFPMVPLAWALTTAGHEVRVAAQPSLSPAVERAGLCGVEVGGEFDLHDFYRRRVANLVSGRPEGRGATLDHDPAMVGAFAEAAKSMVDDLLPLARGWRPDLVVYDSTTFAAPVLAALCDLPAVRFVAQPDYFFHKSTSDSSGTGGGPLSRLFAAYGLENRKILDGPAFDTCPPSLQIDTTYPRIGTRFVPYNGSGIAPAWVHVPPPRPRICVTWGTTVASAGQRLFPVEAVTEAAAELDAEVVLAVSPQDKDMVEHLRDRVRVCFSLPIGLLMPGTDVLVGGGGGGAMMTAVSHGVPQLHVPQIADMPFNAAQLAGTGAGLVLERDDVTAESVRDRLAELLRRDSPHRRAAAALRAESEAQPSLAEAVHSLVEYAVRKGDR</sequence>